<reference evidence="1" key="1">
    <citation type="journal article" date="2015" name="Nature">
        <title>Complex archaea that bridge the gap between prokaryotes and eukaryotes.</title>
        <authorList>
            <person name="Spang A."/>
            <person name="Saw J.H."/>
            <person name="Jorgensen S.L."/>
            <person name="Zaremba-Niedzwiedzka K."/>
            <person name="Martijn J."/>
            <person name="Lind A.E."/>
            <person name="van Eijk R."/>
            <person name="Schleper C."/>
            <person name="Guy L."/>
            <person name="Ettema T.J."/>
        </authorList>
    </citation>
    <scope>NUCLEOTIDE SEQUENCE</scope>
</reference>
<gene>
    <name evidence="1" type="ORF">LCGC14_0320330</name>
</gene>
<organism evidence="1">
    <name type="scientific">marine sediment metagenome</name>
    <dbReference type="NCBI Taxonomy" id="412755"/>
    <lineage>
        <taxon>unclassified sequences</taxon>
        <taxon>metagenomes</taxon>
        <taxon>ecological metagenomes</taxon>
    </lineage>
</organism>
<dbReference type="AlphaFoldDB" id="A0A0F9TJN7"/>
<proteinExistence type="predicted"/>
<dbReference type="EMBL" id="LAZR01000215">
    <property type="protein sequence ID" value="KKN81420.1"/>
    <property type="molecule type" value="Genomic_DNA"/>
</dbReference>
<protein>
    <submittedName>
        <fullName evidence="1">Uncharacterized protein</fullName>
    </submittedName>
</protein>
<sequence length="212" mass="24015">MPKAKQVRPELVKRLWFGEPPIGFLVWWSLGRDLRVDVTNLREMMVSMDLDQSYMPPDKKGGVYVVSEIRKMITRALLGYLGAVSLRAWNGGLYFVAAPYLPELQAFKAILSTMESAMFIAPIHEAGDLAFAVQDAVDAEMDDLAEDVARCRERNARIDSWRNRHAVAHNLVQRCVLYEQVLQIDSLYVTKASSLQKLITGEIDARRDAKTD</sequence>
<name>A0A0F9TJN7_9ZZZZ</name>
<accession>A0A0F9TJN7</accession>
<comment type="caution">
    <text evidence="1">The sequence shown here is derived from an EMBL/GenBank/DDBJ whole genome shotgun (WGS) entry which is preliminary data.</text>
</comment>
<evidence type="ECO:0000313" key="1">
    <source>
        <dbReference type="EMBL" id="KKN81420.1"/>
    </source>
</evidence>